<reference evidence="1 2" key="1">
    <citation type="submission" date="2014-06" db="EMBL/GenBank/DDBJ databases">
        <authorList>
            <person name="Swart Estienne"/>
        </authorList>
    </citation>
    <scope>NUCLEOTIDE SEQUENCE [LARGE SCALE GENOMIC DNA]</scope>
    <source>
        <strain evidence="1 2">130c</strain>
    </source>
</reference>
<dbReference type="AlphaFoldDB" id="A0A078B6S4"/>
<sequence>MTQKEETDTQVQIQEQEEEIKKNKEDKYVKQEPVVRLDRLSQKKMDLIKQYNGKNIRDLQAYERALLLYSITSFGDISQYEKKIKEIVKDFTLYPTDYSYIDTILLGTSVVKKLIEQPIELRGLLKAKTESCIKQCQIQEYFYDNEDKDKVRFLSSNLIHITYTTMQAVFKYHSPEYKRQIISNPQSYLDELKFLESYDGKDGLINCQIIASLTSLCILAHSGKLQQRIFISINDLFSKYEGASFDLTSQILNIQSQITGGRAVNYLELKNLKNLVSETDFSSSPHQVFLLKLIYLLAGQKRYQHRTAETKFMHQVIDSYVNKKVIKLNAQVLEDFGLEYRDSILAQLIEIQRVILFTFSKNDYNFQTACKIYTNLEDYTKGFENMHPTDLGQLLLNLIEIKKQSVLNIKVKLNLNQEISYITELCGQCADRIHYPILDQIVQELRQMGIESEQLIKVHDVRLKTNQLPLEYI</sequence>
<organism evidence="1 2">
    <name type="scientific">Stylonychia lemnae</name>
    <name type="common">Ciliate</name>
    <dbReference type="NCBI Taxonomy" id="5949"/>
    <lineage>
        <taxon>Eukaryota</taxon>
        <taxon>Sar</taxon>
        <taxon>Alveolata</taxon>
        <taxon>Ciliophora</taxon>
        <taxon>Intramacronucleata</taxon>
        <taxon>Spirotrichea</taxon>
        <taxon>Stichotrichia</taxon>
        <taxon>Sporadotrichida</taxon>
        <taxon>Oxytrichidae</taxon>
        <taxon>Stylonychinae</taxon>
        <taxon>Stylonychia</taxon>
    </lineage>
</organism>
<protein>
    <submittedName>
        <fullName evidence="1">Uncharacterized protein</fullName>
    </submittedName>
</protein>
<gene>
    <name evidence="1" type="primary">Contig2569.g2752</name>
    <name evidence="1" type="ORF">STYLEM_19026</name>
</gene>
<dbReference type="InParanoid" id="A0A078B6S4"/>
<dbReference type="EMBL" id="CCKQ01017958">
    <property type="protein sequence ID" value="CDW89886.1"/>
    <property type="molecule type" value="Genomic_DNA"/>
</dbReference>
<keyword evidence="2" id="KW-1185">Reference proteome</keyword>
<evidence type="ECO:0000313" key="1">
    <source>
        <dbReference type="EMBL" id="CDW89886.1"/>
    </source>
</evidence>
<name>A0A078B6S4_STYLE</name>
<proteinExistence type="predicted"/>
<evidence type="ECO:0000313" key="2">
    <source>
        <dbReference type="Proteomes" id="UP000039865"/>
    </source>
</evidence>
<dbReference type="Proteomes" id="UP000039865">
    <property type="component" value="Unassembled WGS sequence"/>
</dbReference>
<accession>A0A078B6S4</accession>